<dbReference type="SUPFAM" id="SSF55486">
    <property type="entry name" value="Metalloproteases ('zincins'), catalytic domain"/>
    <property type="match status" value="1"/>
</dbReference>
<organism evidence="2 3">
    <name type="scientific">Streptomyces heilongjiangensis</name>
    <dbReference type="NCBI Taxonomy" id="945052"/>
    <lineage>
        <taxon>Bacteria</taxon>
        <taxon>Bacillati</taxon>
        <taxon>Actinomycetota</taxon>
        <taxon>Actinomycetes</taxon>
        <taxon>Kitasatosporales</taxon>
        <taxon>Streptomycetaceae</taxon>
        <taxon>Streptomyces</taxon>
    </lineage>
</organism>
<sequence length="613" mass="67034">MARYDDLYVLETTTEPRSVKQPSAAPGRTIHRYGRLNIVSDVDLESATAVPKASDFEHAGNGLKDIERLGLEALRLRQSESFIAAKTDRPRAGERWDMPGCTTVVPTPTSATHPGAAAFAPPTSAYLEGSVAVGIIIVQGPTAALQFTDAERTKVVAEVQNGLGWLASANPLAGVSFSYDIQTVTLSTQPDPSASDLEALWRDPAMGALGYSADWNGVLSYVEAIRSRLGTRWTYCGFFTKYPVGHFAYASIGGPRVVMDYNNDGWGPDNIDRVFAHESGHIFGCPDEYASSGCDCGGRWGRFGVNNGNCANCAPAGGSACLMKQNDFSFCDYTASHLGWSVVTPLFARHSGKALDVSGISPDNGAQVIQWDYWGGNNQNWRLEAVGDGYVRAVAQHSGKVLDVSGVSPDNGAPVIQWDWWGGDNQRWRFDTIADGVHVLIAKHSGKALDVEGISKDNGARLIQWDYWGGDNQRWQFQYQPLFAKHSGRAMDVSGIDTASGAPVIQWDYWGGDNQNWRLEPVGDGYVRIIAKHSGKVLDVEGQSTDNGARLIQWDWWGGDNQRFRVEPVETGYFKLTAKHSGKVVDVSGISPDNGAQLIQWDWWGGDNQRWRF</sequence>
<dbReference type="RefSeq" id="WP_272170318.1">
    <property type="nucleotide sequence ID" value="NZ_JAQOSL010000016.1"/>
</dbReference>
<dbReference type="CDD" id="cd00161">
    <property type="entry name" value="beta-trefoil_Ricin-like"/>
    <property type="match status" value="2"/>
</dbReference>
<dbReference type="PROSITE" id="PS50231">
    <property type="entry name" value="RICIN_B_LECTIN"/>
    <property type="match status" value="2"/>
</dbReference>
<dbReference type="SUPFAM" id="SSF50370">
    <property type="entry name" value="Ricin B-like lectins"/>
    <property type="match status" value="2"/>
</dbReference>
<dbReference type="Pfam" id="PF14200">
    <property type="entry name" value="RicinB_lectin_2"/>
    <property type="match status" value="3"/>
</dbReference>
<protein>
    <submittedName>
        <fullName evidence="2">RICIN domain-containing protein</fullName>
    </submittedName>
</protein>
<dbReference type="SMART" id="SM00458">
    <property type="entry name" value="RICIN"/>
    <property type="match status" value="2"/>
</dbReference>
<keyword evidence="3" id="KW-1185">Reference proteome</keyword>
<evidence type="ECO:0000313" key="3">
    <source>
        <dbReference type="Proteomes" id="UP001596112"/>
    </source>
</evidence>
<evidence type="ECO:0000259" key="1">
    <source>
        <dbReference type="SMART" id="SM00458"/>
    </source>
</evidence>
<reference evidence="3" key="1">
    <citation type="journal article" date="2019" name="Int. J. Syst. Evol. Microbiol.">
        <title>The Global Catalogue of Microorganisms (GCM) 10K type strain sequencing project: providing services to taxonomists for standard genome sequencing and annotation.</title>
        <authorList>
            <consortium name="The Broad Institute Genomics Platform"/>
            <consortium name="The Broad Institute Genome Sequencing Center for Infectious Disease"/>
            <person name="Wu L."/>
            <person name="Ma J."/>
        </authorList>
    </citation>
    <scope>NUCLEOTIDE SEQUENCE [LARGE SCALE GENOMIC DNA]</scope>
    <source>
        <strain evidence="3">JCM 9918</strain>
    </source>
</reference>
<evidence type="ECO:0000313" key="2">
    <source>
        <dbReference type="EMBL" id="MFC5807206.1"/>
    </source>
</evidence>
<dbReference type="InterPro" id="IPR035992">
    <property type="entry name" value="Ricin_B-like_lectins"/>
</dbReference>
<feature type="domain" description="Ricin B lectin" evidence="1">
    <location>
        <begin position="480"/>
        <end position="613"/>
    </location>
</feature>
<proteinExistence type="predicted"/>
<feature type="domain" description="Ricin B lectin" evidence="1">
    <location>
        <begin position="344"/>
        <end position="478"/>
    </location>
</feature>
<dbReference type="Proteomes" id="UP001596112">
    <property type="component" value="Unassembled WGS sequence"/>
</dbReference>
<dbReference type="InterPro" id="IPR000772">
    <property type="entry name" value="Ricin_B_lectin"/>
</dbReference>
<name>A0ABW1B324_9ACTN</name>
<gene>
    <name evidence="2" type="ORF">ACFQGO_06730</name>
</gene>
<comment type="caution">
    <text evidence="2">The sequence shown here is derived from an EMBL/GenBank/DDBJ whole genome shotgun (WGS) entry which is preliminary data.</text>
</comment>
<dbReference type="Gene3D" id="2.80.10.50">
    <property type="match status" value="6"/>
</dbReference>
<dbReference type="EMBL" id="JBHSNZ010000004">
    <property type="protein sequence ID" value="MFC5807206.1"/>
    <property type="molecule type" value="Genomic_DNA"/>
</dbReference>
<accession>A0ABW1B324</accession>